<reference evidence="2 3" key="1">
    <citation type="submission" date="2018-06" db="EMBL/GenBank/DDBJ databases">
        <title>Halonotius sp. F13-13 a new haloarchaeeon isolated from a solar saltern from Isla Cristina, Huelva, Spain.</title>
        <authorList>
            <person name="Duran-Viseras A."/>
            <person name="Sanchez-Porro C."/>
            <person name="Ventosa A."/>
        </authorList>
    </citation>
    <scope>NUCLEOTIDE SEQUENCE [LARGE SCALE GENOMIC DNA]</scope>
    <source>
        <strain evidence="2 3">CECT 7525</strain>
    </source>
</reference>
<dbReference type="EMBL" id="QMDW01000009">
    <property type="protein sequence ID" value="RJX49707.1"/>
    <property type="molecule type" value="Genomic_DNA"/>
</dbReference>
<evidence type="ECO:0000313" key="2">
    <source>
        <dbReference type="EMBL" id="RJX49707.1"/>
    </source>
</evidence>
<proteinExistence type="predicted"/>
<keyword evidence="3" id="KW-1185">Reference proteome</keyword>
<keyword evidence="1" id="KW-0472">Membrane</keyword>
<name>A0A3A6Q9X7_9EURY</name>
<comment type="caution">
    <text evidence="2">The sequence shown here is derived from an EMBL/GenBank/DDBJ whole genome shotgun (WGS) entry which is preliminary data.</text>
</comment>
<feature type="transmembrane region" description="Helical" evidence="1">
    <location>
        <begin position="12"/>
        <end position="33"/>
    </location>
</feature>
<organism evidence="2 3">
    <name type="scientific">Halonotius pteroides</name>
    <dbReference type="NCBI Taxonomy" id="268735"/>
    <lineage>
        <taxon>Archaea</taxon>
        <taxon>Methanobacteriati</taxon>
        <taxon>Methanobacteriota</taxon>
        <taxon>Stenosarchaea group</taxon>
        <taxon>Halobacteria</taxon>
        <taxon>Halobacteriales</taxon>
        <taxon>Haloferacaceae</taxon>
        <taxon>Halonotius</taxon>
    </lineage>
</organism>
<gene>
    <name evidence="2" type="ORF">DP106_08175</name>
</gene>
<protein>
    <submittedName>
        <fullName evidence="2">Uncharacterized protein</fullName>
    </submittedName>
</protein>
<dbReference type="RefSeq" id="WP_120084612.1">
    <property type="nucleotide sequence ID" value="NZ_QMDW01000009.1"/>
</dbReference>
<dbReference type="Pfam" id="PF23933">
    <property type="entry name" value="DUF7269"/>
    <property type="match status" value="1"/>
</dbReference>
<dbReference type="InterPro" id="IPR055693">
    <property type="entry name" value="DUF7269"/>
</dbReference>
<dbReference type="AlphaFoldDB" id="A0A3A6Q9X7"/>
<evidence type="ECO:0000313" key="3">
    <source>
        <dbReference type="Proteomes" id="UP000281564"/>
    </source>
</evidence>
<dbReference type="OrthoDB" id="306368at2157"/>
<keyword evidence="1" id="KW-0812">Transmembrane</keyword>
<dbReference type="Proteomes" id="UP000281564">
    <property type="component" value="Unassembled WGS sequence"/>
</dbReference>
<sequence length="228" mass="24940">MSQTPTARSIALVGSVSLTVGFALLIGYRPSALPDSVTEPLTQGTEALGDRRIVLLTGGLLAVIGLVGFGFWNGRDADTGFNTTSVETPTRDVSITGERLTTAFEQTVNAHSAETPIEDALRQTLIALYTQDRQKQDAVGYVDGGDWTTDAVAAATLTTTNAADFPLWYRLYEWLYPTHAYDYRIRRTVRVVETHCAEATTDFTPATNQRSWADKLRDRLRTDTGGDS</sequence>
<feature type="transmembrane region" description="Helical" evidence="1">
    <location>
        <begin position="53"/>
        <end position="72"/>
    </location>
</feature>
<keyword evidence="1" id="KW-1133">Transmembrane helix</keyword>
<accession>A0A3A6Q9X7</accession>
<evidence type="ECO:0000256" key="1">
    <source>
        <dbReference type="SAM" id="Phobius"/>
    </source>
</evidence>